<evidence type="ECO:0000313" key="6">
    <source>
        <dbReference type="Proteomes" id="UP000006039"/>
    </source>
</evidence>
<dbReference type="eggNOG" id="ENOG502QVS0">
    <property type="taxonomic scope" value="Eukaryota"/>
</dbReference>
<reference evidence="6" key="1">
    <citation type="submission" date="2010-07" db="EMBL/GenBank/DDBJ databases">
        <title>The genome sequence of Gaeumannomyces graminis var. tritici strain R3-111a-1.</title>
        <authorList>
            <consortium name="The Broad Institute Genome Sequencing Platform"/>
            <person name="Ma L.-J."/>
            <person name="Dead R."/>
            <person name="Young S."/>
            <person name="Zeng Q."/>
            <person name="Koehrsen M."/>
            <person name="Alvarado L."/>
            <person name="Berlin A."/>
            <person name="Chapman S.B."/>
            <person name="Chen Z."/>
            <person name="Freedman E."/>
            <person name="Gellesch M."/>
            <person name="Goldberg J."/>
            <person name="Griggs A."/>
            <person name="Gujja S."/>
            <person name="Heilman E.R."/>
            <person name="Heiman D."/>
            <person name="Hepburn T."/>
            <person name="Howarth C."/>
            <person name="Jen D."/>
            <person name="Larson L."/>
            <person name="Mehta T."/>
            <person name="Neiman D."/>
            <person name="Pearson M."/>
            <person name="Roberts A."/>
            <person name="Saif S."/>
            <person name="Shea T."/>
            <person name="Shenoy N."/>
            <person name="Sisk P."/>
            <person name="Stolte C."/>
            <person name="Sykes S."/>
            <person name="Walk T."/>
            <person name="White J."/>
            <person name="Yandava C."/>
            <person name="Haas B."/>
            <person name="Nusbaum C."/>
            <person name="Birren B."/>
        </authorList>
    </citation>
    <scope>NUCLEOTIDE SEQUENCE [LARGE SCALE GENOMIC DNA]</scope>
    <source>
        <strain evidence="6">R3-111a-1</strain>
    </source>
</reference>
<reference evidence="5" key="5">
    <citation type="submission" date="2018-04" db="UniProtKB">
        <authorList>
            <consortium name="EnsemblFungi"/>
        </authorList>
    </citation>
    <scope>IDENTIFICATION</scope>
    <source>
        <strain evidence="5">R3-111a-1</strain>
    </source>
</reference>
<gene>
    <name evidence="5" type="primary">20341411</name>
    <name evidence="4" type="ORF">GGTG_00953</name>
</gene>
<keyword evidence="6" id="KW-1185">Reference proteome</keyword>
<dbReference type="HOGENOM" id="CLU_030204_0_0_1"/>
<dbReference type="EMBL" id="GL385395">
    <property type="protein sequence ID" value="EJT80963.1"/>
    <property type="molecule type" value="Genomic_DNA"/>
</dbReference>
<feature type="compositionally biased region" description="Basic residues" evidence="2">
    <location>
        <begin position="564"/>
        <end position="576"/>
    </location>
</feature>
<feature type="domain" description="DUF3835" evidence="3">
    <location>
        <begin position="498"/>
        <end position="573"/>
    </location>
</feature>
<feature type="region of interest" description="Disordered" evidence="2">
    <location>
        <begin position="555"/>
        <end position="576"/>
    </location>
</feature>
<dbReference type="GO" id="GO:0000122">
    <property type="term" value="P:negative regulation of transcription by RNA polymerase II"/>
    <property type="evidence" value="ECO:0007669"/>
    <property type="project" value="TreeGrafter"/>
</dbReference>
<dbReference type="EnsemblFungi" id="EJT80963">
    <property type="protein sequence ID" value="EJT80963"/>
    <property type="gene ID" value="GGTG_00953"/>
</dbReference>
<dbReference type="Proteomes" id="UP000006039">
    <property type="component" value="Unassembled WGS sequence"/>
</dbReference>
<proteinExistence type="predicted"/>
<feature type="region of interest" description="Disordered" evidence="2">
    <location>
        <begin position="300"/>
        <end position="350"/>
    </location>
</feature>
<dbReference type="InterPro" id="IPR039553">
    <property type="entry name" value="Prefoldin-like"/>
</dbReference>
<dbReference type="PANTHER" id="PTHR15111:SF0">
    <property type="entry name" value="UNCONVENTIONAL PREFOLDIN RPB5 INTERACTOR 1"/>
    <property type="match status" value="1"/>
</dbReference>
<evidence type="ECO:0000313" key="5">
    <source>
        <dbReference type="EnsemblFungi" id="EJT80963"/>
    </source>
</evidence>
<dbReference type="GO" id="GO:0019212">
    <property type="term" value="F:phosphatase inhibitor activity"/>
    <property type="evidence" value="ECO:0007669"/>
    <property type="project" value="TreeGrafter"/>
</dbReference>
<dbReference type="PANTHER" id="PTHR15111">
    <property type="entry name" value="RNA POLYMERASE II SUBUNIT 5-MEDIATING PROTEIN NNX3"/>
    <property type="match status" value="1"/>
</dbReference>
<feature type="region of interest" description="Disordered" evidence="2">
    <location>
        <begin position="366"/>
        <end position="499"/>
    </location>
</feature>
<dbReference type="GO" id="GO:0003714">
    <property type="term" value="F:transcription corepressor activity"/>
    <property type="evidence" value="ECO:0007669"/>
    <property type="project" value="TreeGrafter"/>
</dbReference>
<dbReference type="RefSeq" id="XP_009216972.1">
    <property type="nucleotide sequence ID" value="XM_009218708.1"/>
</dbReference>
<reference evidence="4" key="3">
    <citation type="submission" date="2010-09" db="EMBL/GenBank/DDBJ databases">
        <title>Annotation of Gaeumannomyces graminis var. tritici R3-111a-1.</title>
        <authorList>
            <consortium name="The Broad Institute Genome Sequencing Platform"/>
            <person name="Ma L.-J."/>
            <person name="Dead R."/>
            <person name="Young S.K."/>
            <person name="Zeng Q."/>
            <person name="Gargeya S."/>
            <person name="Fitzgerald M."/>
            <person name="Haas B."/>
            <person name="Abouelleil A."/>
            <person name="Alvarado L."/>
            <person name="Arachchi H.M."/>
            <person name="Berlin A."/>
            <person name="Brown A."/>
            <person name="Chapman S.B."/>
            <person name="Chen Z."/>
            <person name="Dunbar C."/>
            <person name="Freedman E."/>
            <person name="Gearin G."/>
            <person name="Gellesch M."/>
            <person name="Goldberg J."/>
            <person name="Griggs A."/>
            <person name="Gujja S."/>
            <person name="Heiman D."/>
            <person name="Howarth C."/>
            <person name="Larson L."/>
            <person name="Lui A."/>
            <person name="MacDonald P.J.P."/>
            <person name="Mehta T."/>
            <person name="Montmayeur A."/>
            <person name="Murphy C."/>
            <person name="Neiman D."/>
            <person name="Pearson M."/>
            <person name="Priest M."/>
            <person name="Roberts A."/>
            <person name="Saif S."/>
            <person name="Shea T."/>
            <person name="Shenoy N."/>
            <person name="Sisk P."/>
            <person name="Stolte C."/>
            <person name="Sykes S."/>
            <person name="Yandava C."/>
            <person name="Wortman J."/>
            <person name="Nusbaum C."/>
            <person name="Birren B."/>
        </authorList>
    </citation>
    <scope>NUCLEOTIDE SEQUENCE</scope>
    <source>
        <strain evidence="4">R3-111a-1</strain>
    </source>
</reference>
<dbReference type="GeneID" id="20341411"/>
<sequence>MASIKDSFIDLERHRQALEENAEKLRVLLRQWRLWDAEYEALKEEVTESDGPGDLARIRRDFEGELVTGKEVAELFGGKAGIKPAGQIVAQLDRRLDYVQRYIETLEGQLRDAEGKAAVAGVVSAPDVRDDDGLPITDIVEELDDDDNVVSYRLQVPSDSQPQVREALKKAGVAIPESSAAAAPQDRPVLDSPAAPAGQSPSGADAGPSTAAPSAAPAATKKTVSFGEGTKASATAALKQPQARAQKRLEEIMRLAKEQEAMASQPAVIPEAESAEDAALRRDMLAYSMSEIAPVVAELELEEGYSDEDDDEMADYDYFYEEDAEDDDGDGDDDDGSGKEKRRNRSYLSQEYRQRMLELEKKLGVSAPASVKAYQGQAAGEVESDDEPRIGRVTVADSKPLAPSQIPGQPPGSAWSVEPKSAKGKVRFAENLDIADEAPQPKPEPAAKQQPRKQGWDDIVERGSATVAPPSGPARAPQRFLETQEPKTAPSGPEGQTIATSIVERQPATAVREPDDLDANFLHQEAAVEYQRMRNKLVHKGGGFLKEDASAVVPLDEEEGGPKRMSRFKAARLSKQ</sequence>
<feature type="region of interest" description="Disordered" evidence="2">
    <location>
        <begin position="177"/>
        <end position="227"/>
    </location>
</feature>
<dbReference type="GO" id="GO:0003682">
    <property type="term" value="F:chromatin binding"/>
    <property type="evidence" value="ECO:0007669"/>
    <property type="project" value="TreeGrafter"/>
</dbReference>
<name>J3NI70_GAET3</name>
<evidence type="ECO:0000313" key="4">
    <source>
        <dbReference type="EMBL" id="EJT80963.1"/>
    </source>
</evidence>
<accession>J3NI70</accession>
<feature type="compositionally biased region" description="Acidic residues" evidence="2">
    <location>
        <begin position="300"/>
        <end position="335"/>
    </location>
</feature>
<dbReference type="AlphaFoldDB" id="J3NI70"/>
<dbReference type="OrthoDB" id="21413at2759"/>
<reference evidence="5" key="4">
    <citation type="journal article" date="2015" name="G3 (Bethesda)">
        <title>Genome sequences of three phytopathogenic species of the Magnaporthaceae family of fungi.</title>
        <authorList>
            <person name="Okagaki L.H."/>
            <person name="Nunes C.C."/>
            <person name="Sailsbery J."/>
            <person name="Clay B."/>
            <person name="Brown D."/>
            <person name="John T."/>
            <person name="Oh Y."/>
            <person name="Young N."/>
            <person name="Fitzgerald M."/>
            <person name="Haas B.J."/>
            <person name="Zeng Q."/>
            <person name="Young S."/>
            <person name="Adiconis X."/>
            <person name="Fan L."/>
            <person name="Levin J.Z."/>
            <person name="Mitchell T.K."/>
            <person name="Okubara P.A."/>
            <person name="Farman M.L."/>
            <person name="Kohn L.M."/>
            <person name="Birren B."/>
            <person name="Ma L.-J."/>
            <person name="Dean R.A."/>
        </authorList>
    </citation>
    <scope>NUCLEOTIDE SEQUENCE</scope>
    <source>
        <strain evidence="5">R3-111a-1</strain>
    </source>
</reference>
<reference evidence="4" key="2">
    <citation type="submission" date="2010-07" db="EMBL/GenBank/DDBJ databases">
        <authorList>
            <consortium name="The Broad Institute Genome Sequencing Platform"/>
            <consortium name="Broad Institute Genome Sequencing Center for Infectious Disease"/>
            <person name="Ma L.-J."/>
            <person name="Dead R."/>
            <person name="Young S."/>
            <person name="Zeng Q."/>
            <person name="Koehrsen M."/>
            <person name="Alvarado L."/>
            <person name="Berlin A."/>
            <person name="Chapman S.B."/>
            <person name="Chen Z."/>
            <person name="Freedman E."/>
            <person name="Gellesch M."/>
            <person name="Goldberg J."/>
            <person name="Griggs A."/>
            <person name="Gujja S."/>
            <person name="Heilman E.R."/>
            <person name="Heiman D."/>
            <person name="Hepburn T."/>
            <person name="Howarth C."/>
            <person name="Jen D."/>
            <person name="Larson L."/>
            <person name="Mehta T."/>
            <person name="Neiman D."/>
            <person name="Pearson M."/>
            <person name="Roberts A."/>
            <person name="Saif S."/>
            <person name="Shea T."/>
            <person name="Shenoy N."/>
            <person name="Sisk P."/>
            <person name="Stolte C."/>
            <person name="Sykes S."/>
            <person name="Walk T."/>
            <person name="White J."/>
            <person name="Yandava C."/>
            <person name="Haas B."/>
            <person name="Nusbaum C."/>
            <person name="Birren B."/>
        </authorList>
    </citation>
    <scope>NUCLEOTIDE SEQUENCE</scope>
    <source>
        <strain evidence="4">R3-111a-1</strain>
    </source>
</reference>
<evidence type="ECO:0000256" key="2">
    <source>
        <dbReference type="SAM" id="MobiDB-lite"/>
    </source>
</evidence>
<evidence type="ECO:0000259" key="3">
    <source>
        <dbReference type="Pfam" id="PF12927"/>
    </source>
</evidence>
<feature type="compositionally biased region" description="Low complexity" evidence="2">
    <location>
        <begin position="191"/>
        <end position="220"/>
    </location>
</feature>
<dbReference type="Pfam" id="PF13758">
    <property type="entry name" value="Prefoldin_3"/>
    <property type="match status" value="1"/>
</dbReference>
<dbReference type="InterPro" id="IPR052255">
    <property type="entry name" value="RNA_pol_II_subunit5-mediator"/>
</dbReference>
<feature type="coiled-coil region" evidence="1">
    <location>
        <begin position="1"/>
        <end position="31"/>
    </location>
</feature>
<evidence type="ECO:0000256" key="1">
    <source>
        <dbReference type="SAM" id="Coils"/>
    </source>
</evidence>
<organism evidence="4">
    <name type="scientific">Gaeumannomyces tritici (strain R3-111a-1)</name>
    <name type="common">Wheat and barley take-all root rot fungus</name>
    <name type="synonym">Gaeumannomyces graminis var. tritici</name>
    <dbReference type="NCBI Taxonomy" id="644352"/>
    <lineage>
        <taxon>Eukaryota</taxon>
        <taxon>Fungi</taxon>
        <taxon>Dikarya</taxon>
        <taxon>Ascomycota</taxon>
        <taxon>Pezizomycotina</taxon>
        <taxon>Sordariomycetes</taxon>
        <taxon>Sordariomycetidae</taxon>
        <taxon>Magnaporthales</taxon>
        <taxon>Magnaporthaceae</taxon>
        <taxon>Gaeumannomyces</taxon>
    </lineage>
</organism>
<dbReference type="Pfam" id="PF12927">
    <property type="entry name" value="DUF3835"/>
    <property type="match status" value="1"/>
</dbReference>
<dbReference type="VEuPathDB" id="FungiDB:GGTG_00953"/>
<keyword evidence="1" id="KW-0175">Coiled coil</keyword>
<protein>
    <recommendedName>
        <fullName evidence="3">DUF3835 domain-containing protein</fullName>
    </recommendedName>
</protein>
<dbReference type="InterPro" id="IPR024325">
    <property type="entry name" value="DUF3835"/>
</dbReference>